<dbReference type="AlphaFoldDB" id="A0A9P6U9L2"/>
<accession>A0A9P6U9L2</accession>
<name>A0A9P6U9L2_9FUNG</name>
<protein>
    <submittedName>
        <fullName evidence="2">Hydrolase rbbp9</fullName>
    </submittedName>
</protein>
<dbReference type="CDD" id="cd00371">
    <property type="entry name" value="HMA"/>
    <property type="match status" value="1"/>
</dbReference>
<organism evidence="2 3">
    <name type="scientific">Actinomortierella ambigua</name>
    <dbReference type="NCBI Taxonomy" id="1343610"/>
    <lineage>
        <taxon>Eukaryota</taxon>
        <taxon>Fungi</taxon>
        <taxon>Fungi incertae sedis</taxon>
        <taxon>Mucoromycota</taxon>
        <taxon>Mortierellomycotina</taxon>
        <taxon>Mortierellomycetes</taxon>
        <taxon>Mortierellales</taxon>
        <taxon>Mortierellaceae</taxon>
        <taxon>Actinomortierella</taxon>
    </lineage>
</organism>
<comment type="caution">
    <text evidence="2">The sequence shown here is derived from an EMBL/GenBank/DDBJ whole genome shotgun (WGS) entry which is preliminary data.</text>
</comment>
<dbReference type="Pfam" id="PF00403">
    <property type="entry name" value="HMA"/>
    <property type="match status" value="1"/>
</dbReference>
<dbReference type="InterPro" id="IPR029058">
    <property type="entry name" value="AB_hydrolase_fold"/>
</dbReference>
<dbReference type="InterPro" id="IPR006121">
    <property type="entry name" value="HMA_dom"/>
</dbReference>
<dbReference type="PANTHER" id="PTHR15394">
    <property type="entry name" value="SERINE HYDROLASE RBBP9"/>
    <property type="match status" value="1"/>
</dbReference>
<dbReference type="Gene3D" id="3.40.50.1820">
    <property type="entry name" value="alpha/beta hydrolase"/>
    <property type="match status" value="1"/>
</dbReference>
<dbReference type="PROSITE" id="PS50846">
    <property type="entry name" value="HMA_2"/>
    <property type="match status" value="1"/>
</dbReference>
<dbReference type="GO" id="GO:0046872">
    <property type="term" value="F:metal ion binding"/>
    <property type="evidence" value="ECO:0007669"/>
    <property type="project" value="InterPro"/>
</dbReference>
<evidence type="ECO:0000313" key="2">
    <source>
        <dbReference type="EMBL" id="KAG0265118.1"/>
    </source>
</evidence>
<evidence type="ECO:0000259" key="1">
    <source>
        <dbReference type="PROSITE" id="PS50846"/>
    </source>
</evidence>
<proteinExistence type="predicted"/>
<sequence length="252" mass="28230">MSRILLVPGNGNNRVETSMWYPSVVKRLAEAKDAQSGGPLFPGGYELRTFPDYLLAREHIWTKFMEEELRIGENDVVIGHSSGAAAILRYAETRKVKGIVLVSAYHSDLGDDMERASGYFNRPWKWDDIAKNAEWIVQFSSPSDHLVPIDEQRFVSRQLNGVDYIELPGRGHFISDRTFPELVEKQYKYDVTMSCGGCPGAIIRTLKKLDGVDNFDVSLENQSVTVDSATLSKQEILTAIQQTGKPAMVAEN</sequence>
<dbReference type="EMBL" id="JAAAJB010000122">
    <property type="protein sequence ID" value="KAG0265118.1"/>
    <property type="molecule type" value="Genomic_DNA"/>
</dbReference>
<dbReference type="Proteomes" id="UP000807716">
    <property type="component" value="Unassembled WGS sequence"/>
</dbReference>
<evidence type="ECO:0000313" key="3">
    <source>
        <dbReference type="Proteomes" id="UP000807716"/>
    </source>
</evidence>
<dbReference type="SUPFAM" id="SSF53474">
    <property type="entry name" value="alpha/beta-Hydrolases"/>
    <property type="match status" value="1"/>
</dbReference>
<dbReference type="Gene3D" id="3.30.70.100">
    <property type="match status" value="1"/>
</dbReference>
<dbReference type="OrthoDB" id="2369073at2759"/>
<dbReference type="Pfam" id="PF06821">
    <property type="entry name" value="Ser_hydrolase"/>
    <property type="match status" value="1"/>
</dbReference>
<feature type="domain" description="HMA" evidence="1">
    <location>
        <begin position="184"/>
        <end position="248"/>
    </location>
</feature>
<reference evidence="2" key="1">
    <citation type="journal article" date="2020" name="Fungal Divers.">
        <title>Resolving the Mortierellaceae phylogeny through synthesis of multi-gene phylogenetics and phylogenomics.</title>
        <authorList>
            <person name="Vandepol N."/>
            <person name="Liber J."/>
            <person name="Desiro A."/>
            <person name="Na H."/>
            <person name="Kennedy M."/>
            <person name="Barry K."/>
            <person name="Grigoriev I.V."/>
            <person name="Miller A.N."/>
            <person name="O'Donnell K."/>
            <person name="Stajich J.E."/>
            <person name="Bonito G."/>
        </authorList>
    </citation>
    <scope>NUCLEOTIDE SEQUENCE</scope>
    <source>
        <strain evidence="2">BC1065</strain>
    </source>
</reference>
<dbReference type="PANTHER" id="PTHR15394:SF3">
    <property type="entry name" value="SERINE HYDROLASE RBBP9"/>
    <property type="match status" value="1"/>
</dbReference>
<dbReference type="InterPro" id="IPR036163">
    <property type="entry name" value="HMA_dom_sf"/>
</dbReference>
<dbReference type="GO" id="GO:0016787">
    <property type="term" value="F:hydrolase activity"/>
    <property type="evidence" value="ECO:0007669"/>
    <property type="project" value="UniProtKB-KW"/>
</dbReference>
<keyword evidence="2" id="KW-0378">Hydrolase</keyword>
<dbReference type="InterPro" id="IPR010662">
    <property type="entry name" value="RBBP9/YdeN"/>
</dbReference>
<gene>
    <name evidence="2" type="primary">RBBP9</name>
    <name evidence="2" type="ORF">DFQ27_000793</name>
</gene>
<dbReference type="SUPFAM" id="SSF55008">
    <property type="entry name" value="HMA, heavy metal-associated domain"/>
    <property type="match status" value="1"/>
</dbReference>
<keyword evidence="3" id="KW-1185">Reference proteome</keyword>